<proteinExistence type="inferred from homology"/>
<keyword evidence="4" id="KW-0206">Cytoskeleton</keyword>
<evidence type="ECO:0000256" key="1">
    <source>
        <dbReference type="ARBA" id="ARBA00004245"/>
    </source>
</evidence>
<protein>
    <recommendedName>
        <fullName evidence="5">ASD2 domain-containing protein</fullName>
    </recommendedName>
</protein>
<dbReference type="InterPro" id="IPR027685">
    <property type="entry name" value="Shroom_fam"/>
</dbReference>
<dbReference type="PANTHER" id="PTHR15012:SF32">
    <property type="entry name" value="PROTEIN SHROOM"/>
    <property type="match status" value="1"/>
</dbReference>
<evidence type="ECO:0000256" key="2">
    <source>
        <dbReference type="ARBA" id="ARBA00006469"/>
    </source>
</evidence>
<evidence type="ECO:0000313" key="7">
    <source>
        <dbReference type="Proteomes" id="UP001642483"/>
    </source>
</evidence>
<evidence type="ECO:0000256" key="3">
    <source>
        <dbReference type="ARBA" id="ARBA00022490"/>
    </source>
</evidence>
<reference evidence="6 7" key="1">
    <citation type="submission" date="2024-02" db="EMBL/GenBank/DDBJ databases">
        <authorList>
            <person name="Daric V."/>
            <person name="Darras S."/>
        </authorList>
    </citation>
    <scope>NUCLEOTIDE SEQUENCE [LARGE SCALE GENOMIC DNA]</scope>
</reference>
<evidence type="ECO:0000256" key="4">
    <source>
        <dbReference type="ARBA" id="ARBA00023212"/>
    </source>
</evidence>
<comment type="subcellular location">
    <subcellularLocation>
        <location evidence="1">Cytoplasm</location>
        <location evidence="1">Cytoskeleton</location>
    </subcellularLocation>
</comment>
<dbReference type="InterPro" id="IPR014799">
    <property type="entry name" value="ASD2_dom"/>
</dbReference>
<dbReference type="EMBL" id="CAWYQH010000163">
    <property type="protein sequence ID" value="CAK8697023.1"/>
    <property type="molecule type" value="Genomic_DNA"/>
</dbReference>
<keyword evidence="3" id="KW-0963">Cytoplasm</keyword>
<evidence type="ECO:0000259" key="5">
    <source>
        <dbReference type="PROSITE" id="PS51307"/>
    </source>
</evidence>
<name>A0ABP0H0V0_CLALP</name>
<organism evidence="6 7">
    <name type="scientific">Clavelina lepadiformis</name>
    <name type="common">Light-bulb sea squirt</name>
    <name type="synonym">Ascidia lepadiformis</name>
    <dbReference type="NCBI Taxonomy" id="159417"/>
    <lineage>
        <taxon>Eukaryota</taxon>
        <taxon>Metazoa</taxon>
        <taxon>Chordata</taxon>
        <taxon>Tunicata</taxon>
        <taxon>Ascidiacea</taxon>
        <taxon>Aplousobranchia</taxon>
        <taxon>Clavelinidae</taxon>
        <taxon>Clavelina</taxon>
    </lineage>
</organism>
<dbReference type="PROSITE" id="PS51307">
    <property type="entry name" value="ASD2"/>
    <property type="match status" value="1"/>
</dbReference>
<comment type="similarity">
    <text evidence="2">Belongs to the shroom family.</text>
</comment>
<dbReference type="Gene3D" id="6.10.250.3120">
    <property type="match status" value="1"/>
</dbReference>
<feature type="domain" description="ASD2" evidence="5">
    <location>
        <begin position="1"/>
        <end position="270"/>
    </location>
</feature>
<sequence>MILKLPYRKKTTLQDMAPKPLCVEYALRPLSPVETSCKLPCRRRRSRKRSRQEDLPASSAYYMTSVSKGKIMNLAKEKLANEEVRQESSEHTNERKIALILKINTKLQVLQNIKSLLKAEVKDNENLGKQTQNVVAQLCTAREQEKYSFFVHDVDNIINLTLSISSRLCRVENAIQMLPADASTQEKELLHLKRVNLTEQYNDANQLKENINRRQQTVSKILARYFSKEQFADFEHYIKMKIALITERRELDDKVRLGEEQMQCLKDSLPEDWQINLDKLLEEE</sequence>
<dbReference type="Proteomes" id="UP001642483">
    <property type="component" value="Unassembled WGS sequence"/>
</dbReference>
<accession>A0ABP0H0V0</accession>
<evidence type="ECO:0000313" key="6">
    <source>
        <dbReference type="EMBL" id="CAK8697023.1"/>
    </source>
</evidence>
<gene>
    <name evidence="6" type="ORF">CVLEPA_LOCUS30310</name>
</gene>
<dbReference type="Pfam" id="PF08687">
    <property type="entry name" value="ASD2"/>
    <property type="match status" value="1"/>
</dbReference>
<comment type="caution">
    <text evidence="6">The sequence shown here is derived from an EMBL/GenBank/DDBJ whole genome shotgun (WGS) entry which is preliminary data.</text>
</comment>
<dbReference type="PANTHER" id="PTHR15012">
    <property type="entry name" value="APICAL PROTEIN/SHROOM-RELATED"/>
    <property type="match status" value="1"/>
</dbReference>
<keyword evidence="7" id="KW-1185">Reference proteome</keyword>